<dbReference type="EMBL" id="QSAT01000042">
    <property type="protein sequence ID" value="RGW72574.1"/>
    <property type="molecule type" value="Genomic_DNA"/>
</dbReference>
<dbReference type="EMBL" id="QRVM01000044">
    <property type="protein sequence ID" value="RGS45117.1"/>
    <property type="molecule type" value="Genomic_DNA"/>
</dbReference>
<accession>A0A413CRH2</accession>
<dbReference type="Proteomes" id="UP000284651">
    <property type="component" value="Unassembled WGS sequence"/>
</dbReference>
<dbReference type="AlphaFoldDB" id="A0A413CRH2"/>
<protein>
    <submittedName>
        <fullName evidence="2">Uncharacterized protein</fullName>
    </submittedName>
</protein>
<dbReference type="Proteomes" id="UP000285274">
    <property type="component" value="Unassembled WGS sequence"/>
</dbReference>
<evidence type="ECO:0000313" key="2">
    <source>
        <dbReference type="EMBL" id="RGW72574.1"/>
    </source>
</evidence>
<name>A0A413CRH2_9FIRM</name>
<dbReference type="GO" id="GO:0006629">
    <property type="term" value="P:lipid metabolic process"/>
    <property type="evidence" value="ECO:0007669"/>
    <property type="project" value="InterPro"/>
</dbReference>
<reference evidence="3 4" key="1">
    <citation type="submission" date="2018-08" db="EMBL/GenBank/DDBJ databases">
        <title>A genome reference for cultivated species of the human gut microbiota.</title>
        <authorList>
            <person name="Zou Y."/>
            <person name="Xue W."/>
            <person name="Luo G."/>
        </authorList>
    </citation>
    <scope>NUCLEOTIDE SEQUENCE [LARGE SCALE GENOMIC DNA]</scope>
    <source>
        <strain evidence="2 3">AF10-31</strain>
        <strain evidence="1 4">AF22-10AC</strain>
    </source>
</reference>
<organism evidence="2 3">
    <name type="scientific">Holdemanella biformis</name>
    <dbReference type="NCBI Taxonomy" id="1735"/>
    <lineage>
        <taxon>Bacteria</taxon>
        <taxon>Bacillati</taxon>
        <taxon>Bacillota</taxon>
        <taxon>Erysipelotrichia</taxon>
        <taxon>Erysipelotrichales</taxon>
        <taxon>Erysipelotrichaceae</taxon>
        <taxon>Holdemanella</taxon>
    </lineage>
</organism>
<dbReference type="RefSeq" id="WP_118320344.1">
    <property type="nucleotide sequence ID" value="NZ_QSAT01000042.1"/>
</dbReference>
<dbReference type="InterPro" id="IPR017946">
    <property type="entry name" value="PLC-like_Pdiesterase_TIM-brl"/>
</dbReference>
<comment type="caution">
    <text evidence="2">The sequence shown here is derived from an EMBL/GenBank/DDBJ whole genome shotgun (WGS) entry which is preliminary data.</text>
</comment>
<dbReference type="SUPFAM" id="SSF51695">
    <property type="entry name" value="PLC-like phosphodiesterases"/>
    <property type="match status" value="1"/>
</dbReference>
<evidence type="ECO:0000313" key="3">
    <source>
        <dbReference type="Proteomes" id="UP000284651"/>
    </source>
</evidence>
<evidence type="ECO:0000313" key="4">
    <source>
        <dbReference type="Proteomes" id="UP000285274"/>
    </source>
</evidence>
<sequence>MSTFFLDQNPSEAVIFCAKKKNSKDDLNKIKSILNSKIPTDSFLPSIRISTLNEVRGKIGFPKKNAKKINNHLMEYDWQKKYYGIIIVDFANQELAHKIYSTNKNRV</sequence>
<gene>
    <name evidence="2" type="ORF">DWV56_10640</name>
    <name evidence="1" type="ORF">DWX92_08865</name>
</gene>
<dbReference type="GO" id="GO:0008081">
    <property type="term" value="F:phosphoric diester hydrolase activity"/>
    <property type="evidence" value="ECO:0007669"/>
    <property type="project" value="InterPro"/>
</dbReference>
<evidence type="ECO:0000313" key="1">
    <source>
        <dbReference type="EMBL" id="RGS45117.1"/>
    </source>
</evidence>
<dbReference type="Gene3D" id="3.20.20.190">
    <property type="entry name" value="Phosphatidylinositol (PI) phosphodiesterase"/>
    <property type="match status" value="1"/>
</dbReference>
<proteinExistence type="predicted"/>